<reference evidence="7 8" key="1">
    <citation type="submission" date="2019-01" db="EMBL/GenBank/DDBJ databases">
        <title>Ktedonosporobacter rubrisoli SCAWS-G2.</title>
        <authorList>
            <person name="Huang Y."/>
            <person name="Yan B."/>
        </authorList>
    </citation>
    <scope>NUCLEOTIDE SEQUENCE [LARGE SCALE GENOMIC DNA]</scope>
    <source>
        <strain evidence="7 8">SCAWS-G2</strain>
    </source>
</reference>
<keyword evidence="3" id="KW-0547">Nucleotide-binding</keyword>
<dbReference type="RefSeq" id="WP_129886430.1">
    <property type="nucleotide sequence ID" value="NZ_CP035758.1"/>
</dbReference>
<protein>
    <submittedName>
        <fullName evidence="7">Carbohydrate kinase</fullName>
    </submittedName>
</protein>
<dbReference type="InterPro" id="IPR029056">
    <property type="entry name" value="Ribokinase-like"/>
</dbReference>
<dbReference type="Proteomes" id="UP000290365">
    <property type="component" value="Chromosome"/>
</dbReference>
<dbReference type="OrthoDB" id="9813569at2"/>
<dbReference type="KEGG" id="kbs:EPA93_07365"/>
<evidence type="ECO:0000313" key="8">
    <source>
        <dbReference type="Proteomes" id="UP000290365"/>
    </source>
</evidence>
<dbReference type="PANTHER" id="PTHR43085:SF1">
    <property type="entry name" value="PSEUDOURIDINE KINASE-RELATED"/>
    <property type="match status" value="1"/>
</dbReference>
<keyword evidence="5" id="KW-0067">ATP-binding</keyword>
<name>A0A4P6JL80_KTERU</name>
<accession>A0A4P6JL80</accession>
<keyword evidence="2" id="KW-0808">Transferase</keyword>
<dbReference type="AlphaFoldDB" id="A0A4P6JL80"/>
<comment type="similarity">
    <text evidence="1">Belongs to the carbohydrate kinase PfkB family.</text>
</comment>
<gene>
    <name evidence="7" type="ORF">EPA93_07365</name>
</gene>
<evidence type="ECO:0000256" key="5">
    <source>
        <dbReference type="ARBA" id="ARBA00022840"/>
    </source>
</evidence>
<evidence type="ECO:0000259" key="6">
    <source>
        <dbReference type="Pfam" id="PF00294"/>
    </source>
</evidence>
<dbReference type="EMBL" id="CP035758">
    <property type="protein sequence ID" value="QBD75833.1"/>
    <property type="molecule type" value="Genomic_DNA"/>
</dbReference>
<dbReference type="Gene3D" id="3.40.1190.20">
    <property type="match status" value="1"/>
</dbReference>
<dbReference type="InterPro" id="IPR050306">
    <property type="entry name" value="PfkB_Carbo_kinase"/>
</dbReference>
<evidence type="ECO:0000256" key="1">
    <source>
        <dbReference type="ARBA" id="ARBA00010688"/>
    </source>
</evidence>
<dbReference type="InterPro" id="IPR002173">
    <property type="entry name" value="Carboh/pur_kinase_PfkB_CS"/>
</dbReference>
<sequence length="319" mass="33923">MRTLVTCMGECLIDFLPVPNGNAHDFRMHPAGAPLNIAVGIARLDQPAAFVCKVADDYFGRFLRDYIVAEGVDSRFLAIAPGRSTLAFVTMEDGHPSFNFYGEGAADALLTPADISAALFEETAIFHTGSFSLMRGTTPQAALVAVERLKGKALLSLDPNIRPTIIEDEASYRALLQHLFALVDMLKLSDADLAWLLPGKTNEEALVELSAYGPALVIVTCGAEGALALRSQGAPMRVPGFAVDVVDTVGAGDAFCAGLLARCAQLGIVRREALQELADEDVEALLLRASAAAALNCTRAGANPPRPAEIEAFLQARQR</sequence>
<keyword evidence="8" id="KW-1185">Reference proteome</keyword>
<evidence type="ECO:0000256" key="4">
    <source>
        <dbReference type="ARBA" id="ARBA00022777"/>
    </source>
</evidence>
<evidence type="ECO:0000256" key="3">
    <source>
        <dbReference type="ARBA" id="ARBA00022741"/>
    </source>
</evidence>
<evidence type="ECO:0000256" key="2">
    <source>
        <dbReference type="ARBA" id="ARBA00022679"/>
    </source>
</evidence>
<organism evidence="7 8">
    <name type="scientific">Ktedonosporobacter rubrisoli</name>
    <dbReference type="NCBI Taxonomy" id="2509675"/>
    <lineage>
        <taxon>Bacteria</taxon>
        <taxon>Bacillati</taxon>
        <taxon>Chloroflexota</taxon>
        <taxon>Ktedonobacteria</taxon>
        <taxon>Ktedonobacterales</taxon>
        <taxon>Ktedonosporobacteraceae</taxon>
        <taxon>Ktedonosporobacter</taxon>
    </lineage>
</organism>
<dbReference type="SUPFAM" id="SSF53613">
    <property type="entry name" value="Ribokinase-like"/>
    <property type="match status" value="1"/>
</dbReference>
<evidence type="ECO:0000313" key="7">
    <source>
        <dbReference type="EMBL" id="QBD75833.1"/>
    </source>
</evidence>
<proteinExistence type="inferred from homology"/>
<dbReference type="GO" id="GO:0005524">
    <property type="term" value="F:ATP binding"/>
    <property type="evidence" value="ECO:0007669"/>
    <property type="project" value="UniProtKB-KW"/>
</dbReference>
<dbReference type="InterPro" id="IPR011611">
    <property type="entry name" value="PfkB_dom"/>
</dbReference>
<dbReference type="CDD" id="cd01167">
    <property type="entry name" value="bac_FRK"/>
    <property type="match status" value="1"/>
</dbReference>
<dbReference type="PANTHER" id="PTHR43085">
    <property type="entry name" value="HEXOKINASE FAMILY MEMBER"/>
    <property type="match status" value="1"/>
</dbReference>
<feature type="domain" description="Carbohydrate kinase PfkB" evidence="6">
    <location>
        <begin position="3"/>
        <end position="307"/>
    </location>
</feature>
<dbReference type="Pfam" id="PF00294">
    <property type="entry name" value="PfkB"/>
    <property type="match status" value="1"/>
</dbReference>
<dbReference type="GO" id="GO:0016301">
    <property type="term" value="F:kinase activity"/>
    <property type="evidence" value="ECO:0007669"/>
    <property type="project" value="UniProtKB-KW"/>
</dbReference>
<dbReference type="PROSITE" id="PS00584">
    <property type="entry name" value="PFKB_KINASES_2"/>
    <property type="match status" value="1"/>
</dbReference>
<keyword evidence="4 7" id="KW-0418">Kinase</keyword>